<keyword evidence="7" id="KW-1185">Reference proteome</keyword>
<dbReference type="CDD" id="cd22268">
    <property type="entry name" value="DPBB_RlpA-like"/>
    <property type="match status" value="1"/>
</dbReference>
<comment type="function">
    <text evidence="3">Lytic transglycosylase with a strong preference for naked glycan strands that lack stem peptides.</text>
</comment>
<evidence type="ECO:0000256" key="3">
    <source>
        <dbReference type="HAMAP-Rule" id="MF_02071"/>
    </source>
</evidence>
<accession>A0A1G6S9V7</accession>
<evidence type="ECO:0000313" key="6">
    <source>
        <dbReference type="EMBL" id="SDD13461.1"/>
    </source>
</evidence>
<dbReference type="Pfam" id="PF03330">
    <property type="entry name" value="DPBB_1"/>
    <property type="match status" value="1"/>
</dbReference>
<dbReference type="EC" id="4.2.2.-" evidence="3"/>
<reference evidence="6 7" key="1">
    <citation type="submission" date="2016-10" db="EMBL/GenBank/DDBJ databases">
        <authorList>
            <person name="de Groot N.N."/>
        </authorList>
    </citation>
    <scope>NUCLEOTIDE SEQUENCE [LARGE SCALE GENOMIC DNA]</scope>
    <source>
        <strain evidence="6 7">DSM 20475</strain>
    </source>
</reference>
<evidence type="ECO:0000256" key="4">
    <source>
        <dbReference type="RuleBase" id="RU003495"/>
    </source>
</evidence>
<comment type="similarity">
    <text evidence="3 4">Belongs to the RlpA family.</text>
</comment>
<keyword evidence="6" id="KW-0449">Lipoprotein</keyword>
<feature type="chain" id="PRO_5011802989" description="Probable endolytic peptidoglycan transglycosylase RlpA" evidence="3">
    <location>
        <begin position="28"/>
        <end position="265"/>
    </location>
</feature>
<dbReference type="GO" id="GO:0071555">
    <property type="term" value="P:cell wall organization"/>
    <property type="evidence" value="ECO:0007669"/>
    <property type="project" value="UniProtKB-KW"/>
</dbReference>
<dbReference type="InterPro" id="IPR036908">
    <property type="entry name" value="RlpA-like_sf"/>
</dbReference>
<dbReference type="InterPro" id="IPR009009">
    <property type="entry name" value="RlpA-like_DPBB"/>
</dbReference>
<dbReference type="AlphaFoldDB" id="A0A1G6S9V7"/>
<feature type="signal peptide" evidence="3">
    <location>
        <begin position="1"/>
        <end position="27"/>
    </location>
</feature>
<dbReference type="HAMAP" id="MF_02071">
    <property type="entry name" value="RlpA"/>
    <property type="match status" value="1"/>
</dbReference>
<dbReference type="Gene3D" id="2.40.40.10">
    <property type="entry name" value="RlpA-like domain"/>
    <property type="match status" value="1"/>
</dbReference>
<keyword evidence="2 3" id="KW-0961">Cell wall biogenesis/degradation</keyword>
<keyword evidence="1 3" id="KW-0456">Lyase</keyword>
<dbReference type="InterPro" id="IPR034718">
    <property type="entry name" value="RlpA"/>
</dbReference>
<dbReference type="EMBL" id="FNAF01000001">
    <property type="protein sequence ID" value="SDD13461.1"/>
    <property type="molecule type" value="Genomic_DNA"/>
</dbReference>
<dbReference type="InterPro" id="IPR012997">
    <property type="entry name" value="RplA"/>
</dbReference>
<dbReference type="GO" id="GO:0008932">
    <property type="term" value="F:lytic endotransglycosylase activity"/>
    <property type="evidence" value="ECO:0007669"/>
    <property type="project" value="UniProtKB-UniRule"/>
</dbReference>
<sequence precursor="true">MTKTIKSALASFALGAFLLTSVGMAQAAEPILWNQVDMIKTSGDLTYYPLRSVLEQTGVTIKWVGNEARTKLVLEAGGQSHQLILHADNQTLTSGDQTFGYQNVNGSLMLPLHFFMDVLDQASVSTNRTTGALAITPVNQDGKVGLRHLEAYVAEPKPQAPAAPAETCTYYQSGQATWYGAALHGNYTASGEPFNMYDLTAAHKTLPFGTRVKVTNLNNGLSVVVRITDRGPFAPGRVIDLSMAAAQQLNMISSGVAAVNLEIVG</sequence>
<dbReference type="PANTHER" id="PTHR34183:SF1">
    <property type="entry name" value="ENDOLYTIC PEPTIDOGLYCAN TRANSGLYCOSYLASE RLPA"/>
    <property type="match status" value="1"/>
</dbReference>
<evidence type="ECO:0000256" key="2">
    <source>
        <dbReference type="ARBA" id="ARBA00023316"/>
    </source>
</evidence>
<dbReference type="GO" id="GO:0000270">
    <property type="term" value="P:peptidoglycan metabolic process"/>
    <property type="evidence" value="ECO:0007669"/>
    <property type="project" value="UniProtKB-UniRule"/>
</dbReference>
<name>A0A1G6S9V7_PEPNI</name>
<protein>
    <recommendedName>
        <fullName evidence="3">Probable endolytic peptidoglycan transglycosylase RlpA</fullName>
        <ecNumber evidence="3">4.2.2.-</ecNumber>
    </recommendedName>
</protein>
<dbReference type="Proteomes" id="UP000198995">
    <property type="component" value="Unassembled WGS sequence"/>
</dbReference>
<proteinExistence type="inferred from homology"/>
<organism evidence="6 7">
    <name type="scientific">Peptococcus niger</name>
    <dbReference type="NCBI Taxonomy" id="2741"/>
    <lineage>
        <taxon>Bacteria</taxon>
        <taxon>Bacillati</taxon>
        <taxon>Bacillota</taxon>
        <taxon>Clostridia</taxon>
        <taxon>Eubacteriales</taxon>
        <taxon>Peptococcaceae</taxon>
        <taxon>Peptococcus</taxon>
    </lineage>
</organism>
<dbReference type="RefSeq" id="WP_091790947.1">
    <property type="nucleotide sequence ID" value="NZ_FNAF01000001.1"/>
</dbReference>
<evidence type="ECO:0000313" key="7">
    <source>
        <dbReference type="Proteomes" id="UP000198995"/>
    </source>
</evidence>
<dbReference type="STRING" id="2741.SAMN04489866_101268"/>
<evidence type="ECO:0000259" key="5">
    <source>
        <dbReference type="Pfam" id="PF03330"/>
    </source>
</evidence>
<dbReference type="SUPFAM" id="SSF50685">
    <property type="entry name" value="Barwin-like endoglucanases"/>
    <property type="match status" value="1"/>
</dbReference>
<dbReference type="PANTHER" id="PTHR34183">
    <property type="entry name" value="ENDOLYTIC PEPTIDOGLYCAN TRANSGLYCOSYLASE RLPA"/>
    <property type="match status" value="1"/>
</dbReference>
<dbReference type="NCBIfam" id="TIGR00413">
    <property type="entry name" value="rlpA"/>
    <property type="match status" value="1"/>
</dbReference>
<keyword evidence="3" id="KW-0732">Signal</keyword>
<gene>
    <name evidence="3" type="primary">rlpA</name>
    <name evidence="6" type="ORF">SAMN04489866_101268</name>
</gene>
<evidence type="ECO:0000256" key="1">
    <source>
        <dbReference type="ARBA" id="ARBA00023239"/>
    </source>
</evidence>
<feature type="domain" description="RlpA-like protein double-psi beta-barrel" evidence="5">
    <location>
        <begin position="172"/>
        <end position="260"/>
    </location>
</feature>